<accession>A0A0J8U118</accession>
<reference evidence="1 2" key="1">
    <citation type="submission" date="2015-06" db="EMBL/GenBank/DDBJ databases">
        <title>Genome sequence of Mycobacterium conceptionense strain MLE.</title>
        <authorList>
            <person name="Greninger A.L."/>
            <person name="Cunningham G."/>
            <person name="Chiu C.Y."/>
            <person name="Miller S."/>
        </authorList>
    </citation>
    <scope>NUCLEOTIDE SEQUENCE [LARGE SCALE GENOMIC DNA]</scope>
    <source>
        <strain evidence="1 2">MLE</strain>
    </source>
</reference>
<dbReference type="PATRIC" id="fig|451644.5.peg.6431"/>
<dbReference type="Proteomes" id="UP000037594">
    <property type="component" value="Unassembled WGS sequence"/>
</dbReference>
<comment type="caution">
    <text evidence="1">The sequence shown here is derived from an EMBL/GenBank/DDBJ whole genome shotgun (WGS) entry which is preliminary data.</text>
</comment>
<dbReference type="RefSeq" id="WP_131721915.1">
    <property type="nucleotide sequence ID" value="NZ_AGSZ01000299.1"/>
</dbReference>
<name>A0A0J8U118_9MYCO</name>
<evidence type="ECO:0000313" key="2">
    <source>
        <dbReference type="Proteomes" id="UP000037594"/>
    </source>
</evidence>
<sequence>MQVHRAIYPVLDRDLARISSFSYPSGGFRERTEIPIEGVGVVRVVTEVPDADPGYGFTDVTLARYRDGELTPPIPLAGSVCESTVARCMHEHWCDLQRLIRCIRSDTKTLCVLDIDWEIDDDDVEDADEPSAESCPDPGLTPRILEIAERARTTRLGIDSVAHD</sequence>
<evidence type="ECO:0000313" key="1">
    <source>
        <dbReference type="EMBL" id="KMV14195.1"/>
    </source>
</evidence>
<dbReference type="OrthoDB" id="4638853at2"/>
<gene>
    <name evidence="1" type="ORF">ACT17_31345</name>
</gene>
<proteinExistence type="predicted"/>
<dbReference type="EMBL" id="LFOD01000054">
    <property type="protein sequence ID" value="KMV14195.1"/>
    <property type="molecule type" value="Genomic_DNA"/>
</dbReference>
<protein>
    <submittedName>
        <fullName evidence="1">Uncharacterized protein</fullName>
    </submittedName>
</protein>
<dbReference type="AlphaFoldDB" id="A0A0J8U118"/>
<organism evidence="1 2">
    <name type="scientific">Mycolicibacterium conceptionense</name>
    <dbReference type="NCBI Taxonomy" id="451644"/>
    <lineage>
        <taxon>Bacteria</taxon>
        <taxon>Bacillati</taxon>
        <taxon>Actinomycetota</taxon>
        <taxon>Actinomycetes</taxon>
        <taxon>Mycobacteriales</taxon>
        <taxon>Mycobacteriaceae</taxon>
        <taxon>Mycolicibacterium</taxon>
    </lineage>
</organism>